<protein>
    <submittedName>
        <fullName evidence="2">Uncharacterized protein LOC106012488</fullName>
    </submittedName>
</protein>
<proteinExistence type="predicted"/>
<name>A0ABM1A559_APLCA</name>
<accession>A0ABM1A559</accession>
<evidence type="ECO:0000313" key="1">
    <source>
        <dbReference type="Proteomes" id="UP000694888"/>
    </source>
</evidence>
<dbReference type="Proteomes" id="UP000694888">
    <property type="component" value="Unplaced"/>
</dbReference>
<keyword evidence="1" id="KW-1185">Reference proteome</keyword>
<reference evidence="2" key="1">
    <citation type="submission" date="2025-08" db="UniProtKB">
        <authorList>
            <consortium name="RefSeq"/>
        </authorList>
    </citation>
    <scope>IDENTIFICATION</scope>
</reference>
<dbReference type="RefSeq" id="XP_012941028.1">
    <property type="nucleotide sequence ID" value="XM_013085574.2"/>
</dbReference>
<dbReference type="GeneID" id="106012488"/>
<gene>
    <name evidence="2" type="primary">LOC106012488</name>
</gene>
<evidence type="ECO:0000313" key="2">
    <source>
        <dbReference type="RefSeq" id="XP_012941028.1"/>
    </source>
</evidence>
<organism evidence="1 2">
    <name type="scientific">Aplysia californica</name>
    <name type="common">California sea hare</name>
    <dbReference type="NCBI Taxonomy" id="6500"/>
    <lineage>
        <taxon>Eukaryota</taxon>
        <taxon>Metazoa</taxon>
        <taxon>Spiralia</taxon>
        <taxon>Lophotrochozoa</taxon>
        <taxon>Mollusca</taxon>
        <taxon>Gastropoda</taxon>
        <taxon>Heterobranchia</taxon>
        <taxon>Euthyneura</taxon>
        <taxon>Tectipleura</taxon>
        <taxon>Aplysiida</taxon>
        <taxon>Aplysioidea</taxon>
        <taxon>Aplysiidae</taxon>
        <taxon>Aplysia</taxon>
    </lineage>
</organism>
<sequence length="147" mass="17256">MEAIVGTWNSRRDDYEYRPKKFVRSDAGFTKESLQHMVYFTMWFKVEKKSDDSYFNTMHLKPDDGETAVVNCGPYQLGVEVESYNTLTFQVDKVLVEEKDGKVVFRIRNTIGHTHIEYLTTLEVKDDVMYYVMDTRAGMVVRKLDRA</sequence>